<organism evidence="6 7">
    <name type="scientific">Aplysia californica</name>
    <name type="common">California sea hare</name>
    <dbReference type="NCBI Taxonomy" id="6500"/>
    <lineage>
        <taxon>Eukaryota</taxon>
        <taxon>Metazoa</taxon>
        <taxon>Spiralia</taxon>
        <taxon>Lophotrochozoa</taxon>
        <taxon>Mollusca</taxon>
        <taxon>Gastropoda</taxon>
        <taxon>Heterobranchia</taxon>
        <taxon>Euthyneura</taxon>
        <taxon>Tectipleura</taxon>
        <taxon>Aplysiida</taxon>
        <taxon>Aplysioidea</taxon>
        <taxon>Aplysiidae</taxon>
        <taxon>Aplysia</taxon>
    </lineage>
</organism>
<dbReference type="Proteomes" id="UP000694888">
    <property type="component" value="Unplaced"/>
</dbReference>
<evidence type="ECO:0000256" key="2">
    <source>
        <dbReference type="ARBA" id="ARBA00023157"/>
    </source>
</evidence>
<feature type="region of interest" description="Disordered" evidence="3">
    <location>
        <begin position="192"/>
        <end position="261"/>
    </location>
</feature>
<keyword evidence="6" id="KW-1185">Reference proteome</keyword>
<dbReference type="InterPro" id="IPR002557">
    <property type="entry name" value="Chitin-bd_dom"/>
</dbReference>
<reference evidence="7" key="1">
    <citation type="submission" date="2025-08" db="UniProtKB">
        <authorList>
            <consortium name="RefSeq"/>
        </authorList>
    </citation>
    <scope>IDENTIFICATION</scope>
</reference>
<evidence type="ECO:0000256" key="3">
    <source>
        <dbReference type="SAM" id="MobiDB-lite"/>
    </source>
</evidence>
<feature type="compositionally biased region" description="Basic and acidic residues" evidence="3">
    <location>
        <begin position="70"/>
        <end position="81"/>
    </location>
</feature>
<name>A0ABM1AD22_APLCA</name>
<dbReference type="Pfam" id="PF00090">
    <property type="entry name" value="TSP_1"/>
    <property type="match status" value="2"/>
</dbReference>
<keyword evidence="1" id="KW-0677">Repeat</keyword>
<evidence type="ECO:0000313" key="7">
    <source>
        <dbReference type="RefSeq" id="XP_012945382.1"/>
    </source>
</evidence>
<feature type="compositionally biased region" description="Basic and acidic residues" evidence="3">
    <location>
        <begin position="192"/>
        <end position="223"/>
    </location>
</feature>
<feature type="compositionally biased region" description="Low complexity" evidence="3">
    <location>
        <begin position="22"/>
        <end position="31"/>
    </location>
</feature>
<dbReference type="InterPro" id="IPR000884">
    <property type="entry name" value="TSP1_rpt"/>
</dbReference>
<dbReference type="InterPro" id="IPR052065">
    <property type="entry name" value="Compl_asym_regulator"/>
</dbReference>
<feature type="compositionally biased region" description="Basic and acidic residues" evidence="3">
    <location>
        <begin position="98"/>
        <end position="131"/>
    </location>
</feature>
<feature type="compositionally biased region" description="Basic residues" evidence="3">
    <location>
        <begin position="330"/>
        <end position="352"/>
    </location>
</feature>
<evidence type="ECO:0000256" key="4">
    <source>
        <dbReference type="SAM" id="SignalP"/>
    </source>
</evidence>
<gene>
    <name evidence="7" type="primary">LOC101853361</name>
</gene>
<feature type="region of interest" description="Disordered" evidence="3">
    <location>
        <begin position="281"/>
        <end position="491"/>
    </location>
</feature>
<feature type="signal peptide" evidence="4">
    <location>
        <begin position="1"/>
        <end position="22"/>
    </location>
</feature>
<keyword evidence="2" id="KW-1015">Disulfide bond</keyword>
<dbReference type="PANTHER" id="PTHR22906">
    <property type="entry name" value="PROPERDIN"/>
    <property type="match status" value="1"/>
</dbReference>
<feature type="compositionally biased region" description="Basic and acidic residues" evidence="3">
    <location>
        <begin position="396"/>
        <end position="411"/>
    </location>
</feature>
<dbReference type="InterPro" id="IPR036383">
    <property type="entry name" value="TSP1_rpt_sf"/>
</dbReference>
<feature type="compositionally biased region" description="Acidic residues" evidence="3">
    <location>
        <begin position="470"/>
        <end position="480"/>
    </location>
</feature>
<dbReference type="GeneID" id="101853361"/>
<dbReference type="Gene3D" id="2.20.100.10">
    <property type="entry name" value="Thrombospondin type-1 (TSP1) repeat"/>
    <property type="match status" value="4"/>
</dbReference>
<feature type="compositionally biased region" description="Basic and acidic residues" evidence="3">
    <location>
        <begin position="371"/>
        <end position="383"/>
    </location>
</feature>
<evidence type="ECO:0000256" key="1">
    <source>
        <dbReference type="ARBA" id="ARBA00022737"/>
    </source>
</evidence>
<sequence>MKGSGFAPLLLGLSLAVSLVQSSGHSSKHGGAAQRSNKFTDTKTSADSDDVIPLPEPMIKVRVIKKHQHGKEGLGEVRELSRAAAGGQDIATGGGWSGRERGAEEEMTKDDASDHVDTGVRPGKNTERTPPKPESLSFGLDSGTDERYKTPQKNKAEKLLVGGGQDWVAPTSMSFMDKVSNLVRSAMGLLEKQEHLKEDDGARSSGEDSEFKTKAQDSNKESISDYTKNKKKVNTLEKTVTRGIDEGSNSTPTEQMMRDQRMVSSHGVAFPGVLIEEKNVSELPAKNAQLDKRKKTTVNVRGAMKDKSAGVRAETDRKMKVKLRGDRKPKNNKRHWWKKGGKSKRKNKKEWRKNHDGGKSLDNGSVQTGKLSDEKLFDRKKSDGTPSNGYSVVPQGHEETVEPSHVGHSDLQDDEGWGWGGWGDGDDSEEEDGWEDEEDSLEEEKGEGEAEDGGANVVKNVDSKDAPHDDNDDDDEDDSNGDLGSDVVLGGEKDNILPSNLIRIDYPEYTNGYEESFYQLQRLTRYYAKCETCMVSSRTGQCPYYRGQTSQLRAVVDDLNSLFTLGCGLDSRNGGKQCCHTRTGELTKAVEQLTRAGQSLVSVLRHQCNKCPVDCEWEAWSAWSDCPPCQSGHRRNRNRRERFPSYGGRPCPGPNLQVESCPAVNVTIGIWSPWSAWSQCSRHCQGLQTRKRQCGRDDRRGFSGPIGCFAPCQGDNVQTVACGRDRCCYDRQWSTWGHWEPCTDPKVGRSKKSRRRLCSNHPSFPNEAMCPDPCPGVSVQEMDCPICEDSRWTEWGEWSTCSGRHVQSDRDTGRPCGRGQRSRSRSCVESQCGGRSCVGRRMEAMDCNLGPCCEPPEWGRWGSWSACSVSVGMGVAKRSRLCRSRPQYWSSPTCHIGGCNGQGSKLNREDFEMMNCSGICQEPCIDSEWGTWGSWSVYDKDTGESKRVRCCIRHRDSADHCKHECVGEKEQVDQRPCVSPRWGEWASWSVCVVNNGRYSRSRDRDCVVRTPYERCLRECTGAESESEECPCDAPYLSEWTFWSSCVGSDTVRTRSRSCVTDPRCPDQECRGHTQDSELCPCTAPYLSEWTLWSSCVGSDTVRTRSRSCVTDPRCPDQVCRGHTEDRKPCPCRKPTWSGWSSWSACQGGSIHRTRTCDRRGVEPNCNTDCWGVAREEMPCPCTWANWVVKTDCETSVRRRRVRVCTATTFRHVCRPGDCPGSDTQDNPCEVDCDEGAWATWSHWGDCSCDKLKQVQTRVREKRSRTSRELCLPERQKEERHSCHDECRTGCAEICAEDPVARDSKRFPSCGKNCNFYVQCCEGNTTTVACPDNTFYDSECRECLPVSRTCNKSTGYVDIHVSRFDIAYRTCEEP</sequence>
<evidence type="ECO:0000313" key="6">
    <source>
        <dbReference type="Proteomes" id="UP000694888"/>
    </source>
</evidence>
<feature type="region of interest" description="Disordered" evidence="3">
    <location>
        <begin position="66"/>
        <end position="157"/>
    </location>
</feature>
<proteinExistence type="predicted"/>
<dbReference type="SUPFAM" id="SSF82895">
    <property type="entry name" value="TSP-1 type 1 repeat"/>
    <property type="match status" value="4"/>
</dbReference>
<accession>A0ABM1AD22</accession>
<keyword evidence="4" id="KW-0732">Signal</keyword>
<dbReference type="SMART" id="SM00209">
    <property type="entry name" value="TSP1"/>
    <property type="match status" value="10"/>
</dbReference>
<feature type="domain" description="Chitin-binding type-2" evidence="5">
    <location>
        <begin position="1291"/>
        <end position="1351"/>
    </location>
</feature>
<evidence type="ECO:0000259" key="5">
    <source>
        <dbReference type="PROSITE" id="PS50940"/>
    </source>
</evidence>
<feature type="chain" id="PRO_5046099089" evidence="4">
    <location>
        <begin position="23"/>
        <end position="1373"/>
    </location>
</feature>
<feature type="compositionally biased region" description="Basic and acidic residues" evidence="3">
    <location>
        <begin position="144"/>
        <end position="157"/>
    </location>
</feature>
<dbReference type="RefSeq" id="XP_012945382.1">
    <property type="nucleotide sequence ID" value="XM_013089928.1"/>
</dbReference>
<feature type="compositionally biased region" description="Acidic residues" evidence="3">
    <location>
        <begin position="424"/>
        <end position="452"/>
    </location>
</feature>
<feature type="compositionally biased region" description="Basic and acidic residues" evidence="3">
    <location>
        <begin position="303"/>
        <end position="329"/>
    </location>
</feature>
<protein>
    <submittedName>
        <fullName evidence="7">SCO-spondin</fullName>
    </submittedName>
</protein>
<dbReference type="PANTHER" id="PTHR22906:SF53">
    <property type="entry name" value="HEMICENTIN-1"/>
    <property type="match status" value="1"/>
</dbReference>
<dbReference type="PROSITE" id="PS50940">
    <property type="entry name" value="CHIT_BIND_II"/>
    <property type="match status" value="1"/>
</dbReference>
<dbReference type="PROSITE" id="PS50092">
    <property type="entry name" value="TSP1"/>
    <property type="match status" value="8"/>
</dbReference>
<feature type="region of interest" description="Disordered" evidence="3">
    <location>
        <begin position="22"/>
        <end position="53"/>
    </location>
</feature>